<reference evidence="2 3" key="1">
    <citation type="submission" date="2016-01" db="EMBL/GenBank/DDBJ databases">
        <title>The draft genome sequence of Aquimarina sp. RZW4-3-2.</title>
        <authorList>
            <person name="Wang Y."/>
        </authorList>
    </citation>
    <scope>NUCLEOTIDE SEQUENCE [LARGE SCALE GENOMIC DNA]</scope>
    <source>
        <strain evidence="2 3">RZW4-3-2</strain>
    </source>
</reference>
<dbReference type="EMBL" id="LQRT01000006">
    <property type="protein sequence ID" value="KZS41298.1"/>
    <property type="molecule type" value="Genomic_DNA"/>
</dbReference>
<keyword evidence="1" id="KW-0732">Signal</keyword>
<sequence>MTKFLSYLFITSFLLVSCSNDDDAAPDNNNTPNSFNVANRQPLGSSANDLLSDNQFKSITIEIVSVQGFEPTSTAVDAFRQFLENRIFKPDGITINQRSVASSNRAPFTVDEIREIEDGNRGLFNAGDEITVYVYFADGNNEGDTNTQVTLGTAYRNTSMVIYESTLRRLSTRPGAPSLPTIETATLNHEFAHLMGLVNIGTPLQSDHEDPEAGGHCNVESCLMEAAIEFASGMMGMGEIVPELDAQCIADLRANGGR</sequence>
<dbReference type="STRING" id="1642818.AWE51_22630"/>
<evidence type="ECO:0000313" key="3">
    <source>
        <dbReference type="Proteomes" id="UP000076715"/>
    </source>
</evidence>
<dbReference type="PROSITE" id="PS51257">
    <property type="entry name" value="PROKAR_LIPOPROTEIN"/>
    <property type="match status" value="1"/>
</dbReference>
<dbReference type="Proteomes" id="UP000076715">
    <property type="component" value="Unassembled WGS sequence"/>
</dbReference>
<organism evidence="2 3">
    <name type="scientific">Aquimarina aggregata</name>
    <dbReference type="NCBI Taxonomy" id="1642818"/>
    <lineage>
        <taxon>Bacteria</taxon>
        <taxon>Pseudomonadati</taxon>
        <taxon>Bacteroidota</taxon>
        <taxon>Flavobacteriia</taxon>
        <taxon>Flavobacteriales</taxon>
        <taxon>Flavobacteriaceae</taxon>
        <taxon>Aquimarina</taxon>
    </lineage>
</organism>
<proteinExistence type="predicted"/>
<gene>
    <name evidence="2" type="ORF">AWE51_22630</name>
</gene>
<evidence type="ECO:0000313" key="2">
    <source>
        <dbReference type="EMBL" id="KZS41298.1"/>
    </source>
</evidence>
<protein>
    <recommendedName>
        <fullName evidence="4">Membrane metalloprotease</fullName>
    </recommendedName>
</protein>
<feature type="signal peptide" evidence="1">
    <location>
        <begin position="1"/>
        <end position="24"/>
    </location>
</feature>
<dbReference type="OrthoDB" id="1121673at2"/>
<feature type="chain" id="PRO_5007833994" description="Membrane metalloprotease" evidence="1">
    <location>
        <begin position="25"/>
        <end position="258"/>
    </location>
</feature>
<dbReference type="AlphaFoldDB" id="A0A162DJB6"/>
<evidence type="ECO:0008006" key="4">
    <source>
        <dbReference type="Google" id="ProtNLM"/>
    </source>
</evidence>
<comment type="caution">
    <text evidence="2">The sequence shown here is derived from an EMBL/GenBank/DDBJ whole genome shotgun (WGS) entry which is preliminary data.</text>
</comment>
<keyword evidence="3" id="KW-1185">Reference proteome</keyword>
<evidence type="ECO:0000256" key="1">
    <source>
        <dbReference type="SAM" id="SignalP"/>
    </source>
</evidence>
<accession>A0A162DJB6</accession>
<name>A0A162DJB6_9FLAO</name>